<evidence type="ECO:0000313" key="6">
    <source>
        <dbReference type="Proteomes" id="UP000054935"/>
    </source>
</evidence>
<dbReference type="PANTHER" id="PTHR20854:SF4">
    <property type="entry name" value="INOSITOL-1-MONOPHOSPHATASE-RELATED"/>
    <property type="match status" value="1"/>
</dbReference>
<dbReference type="EMBL" id="CYSE01000001">
    <property type="protein sequence ID" value="CUH75468.1"/>
    <property type="molecule type" value="Genomic_DNA"/>
</dbReference>
<protein>
    <submittedName>
        <fullName evidence="5">Inositol-1-monophosphatase</fullName>
        <ecNumber evidence="5">3.1.3.25</ecNumber>
    </submittedName>
</protein>
<feature type="binding site" evidence="4">
    <location>
        <position position="87"/>
    </location>
    <ligand>
        <name>Mg(2+)</name>
        <dbReference type="ChEBI" id="CHEBI:18420"/>
        <label>1</label>
        <note>catalytic</note>
    </ligand>
</feature>
<evidence type="ECO:0000256" key="1">
    <source>
        <dbReference type="ARBA" id="ARBA00009759"/>
    </source>
</evidence>
<dbReference type="GO" id="GO:0007165">
    <property type="term" value="P:signal transduction"/>
    <property type="evidence" value="ECO:0007669"/>
    <property type="project" value="TreeGrafter"/>
</dbReference>
<dbReference type="PROSITE" id="PS00630">
    <property type="entry name" value="IMP_2"/>
    <property type="match status" value="1"/>
</dbReference>
<dbReference type="STRING" id="441103.TRN7648_00456"/>
<dbReference type="PRINTS" id="PR00377">
    <property type="entry name" value="IMPHPHTASES"/>
</dbReference>
<dbReference type="GO" id="GO:0046872">
    <property type="term" value="F:metal ion binding"/>
    <property type="evidence" value="ECO:0007669"/>
    <property type="project" value="UniProtKB-KW"/>
</dbReference>
<keyword evidence="5" id="KW-0378">Hydrolase</keyword>
<dbReference type="Gene3D" id="3.40.190.80">
    <property type="match status" value="1"/>
</dbReference>
<organism evidence="5 6">
    <name type="scientific">Tropicibacter naphthalenivorans</name>
    <dbReference type="NCBI Taxonomy" id="441103"/>
    <lineage>
        <taxon>Bacteria</taxon>
        <taxon>Pseudomonadati</taxon>
        <taxon>Pseudomonadota</taxon>
        <taxon>Alphaproteobacteria</taxon>
        <taxon>Rhodobacterales</taxon>
        <taxon>Roseobacteraceae</taxon>
        <taxon>Tropicibacter</taxon>
    </lineage>
</organism>
<dbReference type="PANTHER" id="PTHR20854">
    <property type="entry name" value="INOSITOL MONOPHOSPHATASE"/>
    <property type="match status" value="1"/>
</dbReference>
<dbReference type="AlphaFoldDB" id="A0A0P1G1F9"/>
<feature type="binding site" evidence="4">
    <location>
        <position position="206"/>
    </location>
    <ligand>
        <name>Mg(2+)</name>
        <dbReference type="ChEBI" id="CHEBI:18420"/>
        <label>1</label>
        <note>catalytic</note>
    </ligand>
</feature>
<sequence>MPASDLTLLIDAAHKAGAVARSFVGGDLGVEYKDHDNSPVTKADLTVNETLAQHLRAARPGYGWLSEESADDEARQQAGRVFIVDPIDGTRSFIEGSRAWAHALAVVEQGRVTAAVVYLPMMDKLYTAAEGAGARLNGKPIRVGQRQDVTNAEVLAVKHSLDPQFWPGGVPDLRRAHRPSLAYRLSLVAEGRFDAMFTFRPSWEWDIAAGALILSEAGARVTNKRGAALRFNNPIPQNDGVLAANPVIHAGLLDRLI</sequence>
<dbReference type="EC" id="3.1.3.25" evidence="5"/>
<dbReference type="CDD" id="cd01638">
    <property type="entry name" value="CysQ"/>
    <property type="match status" value="1"/>
</dbReference>
<dbReference type="Pfam" id="PF00459">
    <property type="entry name" value="Inositol_P"/>
    <property type="match status" value="1"/>
</dbReference>
<dbReference type="GO" id="GO:0046854">
    <property type="term" value="P:phosphatidylinositol phosphate biosynthetic process"/>
    <property type="evidence" value="ECO:0007669"/>
    <property type="project" value="InterPro"/>
</dbReference>
<proteinExistence type="inferred from homology"/>
<feature type="binding site" evidence="4">
    <location>
        <position position="85"/>
    </location>
    <ligand>
        <name>Mg(2+)</name>
        <dbReference type="ChEBI" id="CHEBI:18420"/>
        <label>1</label>
        <note>catalytic</note>
    </ligand>
</feature>
<feature type="binding site" evidence="4">
    <location>
        <position position="88"/>
    </location>
    <ligand>
        <name>Mg(2+)</name>
        <dbReference type="ChEBI" id="CHEBI:18420"/>
        <label>1</label>
        <note>catalytic</note>
    </ligand>
</feature>
<comment type="similarity">
    <text evidence="1">Belongs to the inositol monophosphatase superfamily.</text>
</comment>
<keyword evidence="3 4" id="KW-0460">Magnesium</keyword>
<reference evidence="5 6" key="1">
    <citation type="submission" date="2015-09" db="EMBL/GenBank/DDBJ databases">
        <authorList>
            <consortium name="Swine Surveillance"/>
        </authorList>
    </citation>
    <scope>NUCLEOTIDE SEQUENCE [LARGE SCALE GENOMIC DNA]</scope>
    <source>
        <strain evidence="5 6">CECT 7648</strain>
    </source>
</reference>
<evidence type="ECO:0000256" key="2">
    <source>
        <dbReference type="ARBA" id="ARBA00022723"/>
    </source>
</evidence>
<dbReference type="InterPro" id="IPR000760">
    <property type="entry name" value="Inositol_monophosphatase-like"/>
</dbReference>
<dbReference type="SUPFAM" id="SSF56655">
    <property type="entry name" value="Carbohydrate phosphatase"/>
    <property type="match status" value="1"/>
</dbReference>
<comment type="cofactor">
    <cofactor evidence="4">
        <name>Mg(2+)</name>
        <dbReference type="ChEBI" id="CHEBI:18420"/>
    </cofactor>
</comment>
<dbReference type="Proteomes" id="UP000054935">
    <property type="component" value="Unassembled WGS sequence"/>
</dbReference>
<dbReference type="OrthoDB" id="9785695at2"/>
<dbReference type="RefSeq" id="WP_058246005.1">
    <property type="nucleotide sequence ID" value="NZ_CYSE01000001.1"/>
</dbReference>
<evidence type="ECO:0000256" key="4">
    <source>
        <dbReference type="PIRSR" id="PIRSR600760-2"/>
    </source>
</evidence>
<name>A0A0P1G1F9_9RHOB</name>
<accession>A0A0P1G1F9</accession>
<dbReference type="GO" id="GO:0008934">
    <property type="term" value="F:inositol monophosphate 1-phosphatase activity"/>
    <property type="evidence" value="ECO:0007669"/>
    <property type="project" value="TreeGrafter"/>
</dbReference>
<feature type="binding site" evidence="4">
    <location>
        <position position="67"/>
    </location>
    <ligand>
        <name>Mg(2+)</name>
        <dbReference type="ChEBI" id="CHEBI:18420"/>
        <label>1</label>
        <note>catalytic</note>
    </ligand>
</feature>
<dbReference type="GO" id="GO:0006020">
    <property type="term" value="P:inositol metabolic process"/>
    <property type="evidence" value="ECO:0007669"/>
    <property type="project" value="TreeGrafter"/>
</dbReference>
<dbReference type="Gene3D" id="3.30.540.10">
    <property type="entry name" value="Fructose-1,6-Bisphosphatase, subunit A, domain 1"/>
    <property type="match status" value="1"/>
</dbReference>
<keyword evidence="6" id="KW-1185">Reference proteome</keyword>
<gene>
    <name evidence="5" type="primary">suhB_1</name>
    <name evidence="5" type="ORF">TRN7648_00456</name>
</gene>
<evidence type="ECO:0000313" key="5">
    <source>
        <dbReference type="EMBL" id="CUH75468.1"/>
    </source>
</evidence>
<evidence type="ECO:0000256" key="3">
    <source>
        <dbReference type="ARBA" id="ARBA00022842"/>
    </source>
</evidence>
<dbReference type="InterPro" id="IPR020550">
    <property type="entry name" value="Inositol_monophosphatase_CS"/>
</dbReference>
<keyword evidence="2 4" id="KW-0479">Metal-binding</keyword>